<dbReference type="AlphaFoldDB" id="A0A9P0LB38"/>
<dbReference type="GO" id="GO:0016671">
    <property type="term" value="F:oxidoreductase activity, acting on a sulfur group of donors, disulfide as acceptor"/>
    <property type="evidence" value="ECO:0007669"/>
    <property type="project" value="InterPro"/>
</dbReference>
<dbReference type="GO" id="GO:0005576">
    <property type="term" value="C:extracellular region"/>
    <property type="evidence" value="ECO:0007669"/>
    <property type="project" value="UniProtKB-SubCell"/>
</dbReference>
<dbReference type="Pfam" id="PF03227">
    <property type="entry name" value="GILT"/>
    <property type="match status" value="1"/>
</dbReference>
<keyword evidence="3" id="KW-0964">Secreted</keyword>
<comment type="caution">
    <text evidence="7">The sequence shown here is derived from an EMBL/GenBank/DDBJ whole genome shotgun (WGS) entry which is preliminary data.</text>
</comment>
<protein>
    <submittedName>
        <fullName evidence="7">Uncharacterized protein</fullName>
    </submittedName>
</protein>
<dbReference type="SUPFAM" id="SSF52833">
    <property type="entry name" value="Thioredoxin-like"/>
    <property type="match status" value="1"/>
</dbReference>
<evidence type="ECO:0000256" key="4">
    <source>
        <dbReference type="ARBA" id="ARBA00022729"/>
    </source>
</evidence>
<feature type="chain" id="PRO_5040474315" evidence="6">
    <location>
        <begin position="20"/>
        <end position="200"/>
    </location>
</feature>
<sequence>MKKLLYSFAILYALSLCQATSTDKLKVTVFFESLCPGCRYFILTHLYPVYLELESYLEIEVVPFQWCSEYEGKWTCRCQHGTDECLGNSYDSCALVNNTTKVALEFIHCLEQKKISDETFQLCAKQANIPYEDLKHCAETQALDLLIDYSKKAKEFKIDHLPTIAFNDKYDKSVDDDAYLNFKKVVCKFLSNPPKECSTD</sequence>
<name>A0A9P0LB38_ACAOB</name>
<dbReference type="Gene3D" id="3.40.30.10">
    <property type="entry name" value="Glutaredoxin"/>
    <property type="match status" value="1"/>
</dbReference>
<dbReference type="OrthoDB" id="958254at2759"/>
<evidence type="ECO:0000256" key="5">
    <source>
        <dbReference type="ARBA" id="ARBA00023180"/>
    </source>
</evidence>
<reference evidence="7" key="1">
    <citation type="submission" date="2022-03" db="EMBL/GenBank/DDBJ databases">
        <authorList>
            <person name="Sayadi A."/>
        </authorList>
    </citation>
    <scope>NUCLEOTIDE SEQUENCE</scope>
</reference>
<accession>A0A9P0LB38</accession>
<evidence type="ECO:0000313" key="7">
    <source>
        <dbReference type="EMBL" id="CAH1989940.1"/>
    </source>
</evidence>
<feature type="signal peptide" evidence="6">
    <location>
        <begin position="1"/>
        <end position="19"/>
    </location>
</feature>
<proteinExistence type="inferred from homology"/>
<dbReference type="EMBL" id="CAKOFQ010007076">
    <property type="protein sequence ID" value="CAH1989940.1"/>
    <property type="molecule type" value="Genomic_DNA"/>
</dbReference>
<evidence type="ECO:0000256" key="3">
    <source>
        <dbReference type="ARBA" id="ARBA00022525"/>
    </source>
</evidence>
<organism evidence="7 8">
    <name type="scientific">Acanthoscelides obtectus</name>
    <name type="common">Bean weevil</name>
    <name type="synonym">Bruchus obtectus</name>
    <dbReference type="NCBI Taxonomy" id="200917"/>
    <lineage>
        <taxon>Eukaryota</taxon>
        <taxon>Metazoa</taxon>
        <taxon>Ecdysozoa</taxon>
        <taxon>Arthropoda</taxon>
        <taxon>Hexapoda</taxon>
        <taxon>Insecta</taxon>
        <taxon>Pterygota</taxon>
        <taxon>Neoptera</taxon>
        <taxon>Endopterygota</taxon>
        <taxon>Coleoptera</taxon>
        <taxon>Polyphaga</taxon>
        <taxon>Cucujiformia</taxon>
        <taxon>Chrysomeloidea</taxon>
        <taxon>Chrysomelidae</taxon>
        <taxon>Bruchinae</taxon>
        <taxon>Bruchini</taxon>
        <taxon>Acanthoscelides</taxon>
    </lineage>
</organism>
<gene>
    <name evidence="7" type="ORF">ACAOBT_LOCUS19375</name>
</gene>
<keyword evidence="8" id="KW-1185">Reference proteome</keyword>
<evidence type="ECO:0000256" key="6">
    <source>
        <dbReference type="SAM" id="SignalP"/>
    </source>
</evidence>
<dbReference type="PANTHER" id="PTHR13234:SF8">
    <property type="entry name" value="GAMMA-INTERFERON-INDUCIBLE LYSOSOMAL THIOL REDUCTASE"/>
    <property type="match status" value="1"/>
</dbReference>
<dbReference type="InterPro" id="IPR036249">
    <property type="entry name" value="Thioredoxin-like_sf"/>
</dbReference>
<dbReference type="InterPro" id="IPR004911">
    <property type="entry name" value="Interferon-induced_GILT"/>
</dbReference>
<evidence type="ECO:0000256" key="1">
    <source>
        <dbReference type="ARBA" id="ARBA00004613"/>
    </source>
</evidence>
<dbReference type="Proteomes" id="UP001152888">
    <property type="component" value="Unassembled WGS sequence"/>
</dbReference>
<keyword evidence="4 6" id="KW-0732">Signal</keyword>
<dbReference type="PANTHER" id="PTHR13234">
    <property type="entry name" value="GAMMA-INTERFERON INDUCIBLE LYSOSOMAL THIOL REDUCTASE GILT"/>
    <property type="match status" value="1"/>
</dbReference>
<comment type="similarity">
    <text evidence="2">Belongs to the GILT family.</text>
</comment>
<comment type="subcellular location">
    <subcellularLocation>
        <location evidence="1">Secreted</location>
    </subcellularLocation>
</comment>
<evidence type="ECO:0000256" key="2">
    <source>
        <dbReference type="ARBA" id="ARBA00005679"/>
    </source>
</evidence>
<evidence type="ECO:0000313" key="8">
    <source>
        <dbReference type="Proteomes" id="UP001152888"/>
    </source>
</evidence>
<keyword evidence="5" id="KW-0325">Glycoprotein</keyword>